<evidence type="ECO:0000313" key="2">
    <source>
        <dbReference type="Proteomes" id="UP000004986"/>
    </source>
</evidence>
<dbReference type="EMBL" id="AEAI01002314">
    <property type="protein sequence ID" value="EGH47553.1"/>
    <property type="molecule type" value="Genomic_DNA"/>
</dbReference>
<comment type="caution">
    <text evidence="1">The sequence shown here is derived from an EMBL/GenBank/DDBJ whole genome shotgun (WGS) entry which is preliminary data.</text>
</comment>
<dbReference type="HOGENOM" id="CLU_3092285_0_0_6"/>
<reference evidence="1 2" key="1">
    <citation type="journal article" date="2011" name="PLoS Pathog.">
        <title>Dynamic evolution of pathogenicity revealed by sequencing and comparative genomics of 19 Pseudomonas syringae isolates.</title>
        <authorList>
            <person name="Baltrus D.A."/>
            <person name="Nishimura M.T."/>
            <person name="Romanchuk A."/>
            <person name="Chang J.H."/>
            <person name="Mukhtar M.S."/>
            <person name="Cherkis K."/>
            <person name="Roach J."/>
            <person name="Grant S.R."/>
            <person name="Jones C.D."/>
            <person name="Dangl J.L."/>
        </authorList>
    </citation>
    <scope>NUCLEOTIDE SEQUENCE [LARGE SCALE GENOMIC DNA]</scope>
    <source>
        <strain evidence="1 2">1704B</strain>
    </source>
</reference>
<name>F3GKF0_PSESJ</name>
<organism evidence="1 2">
    <name type="scientific">Pseudomonas syringae pv. pisi str. 1704B</name>
    <dbReference type="NCBI Taxonomy" id="629263"/>
    <lineage>
        <taxon>Bacteria</taxon>
        <taxon>Pseudomonadati</taxon>
        <taxon>Pseudomonadota</taxon>
        <taxon>Gammaproteobacteria</taxon>
        <taxon>Pseudomonadales</taxon>
        <taxon>Pseudomonadaceae</taxon>
        <taxon>Pseudomonas</taxon>
        <taxon>Pseudomonas syringae</taxon>
    </lineage>
</organism>
<protein>
    <submittedName>
        <fullName evidence="1">Uncharacterized protein</fullName>
    </submittedName>
</protein>
<dbReference type="Proteomes" id="UP000004986">
    <property type="component" value="Unassembled WGS sequence"/>
</dbReference>
<evidence type="ECO:0000313" key="1">
    <source>
        <dbReference type="EMBL" id="EGH47553.1"/>
    </source>
</evidence>
<accession>F3GKF0</accession>
<feature type="non-terminal residue" evidence="1">
    <location>
        <position position="1"/>
    </location>
</feature>
<sequence>LALTGGKLYKLLQSTHRLRASVFNEIALSTIPIESALEQHSFSSQIKRLFA</sequence>
<dbReference type="AlphaFoldDB" id="F3GKF0"/>
<gene>
    <name evidence="1" type="ORF">PSYPI_36894</name>
</gene>
<keyword evidence="2" id="KW-1185">Reference proteome</keyword>
<proteinExistence type="predicted"/>